<dbReference type="PANTHER" id="PTHR30600">
    <property type="entry name" value="CYTOCHROME C PEROXIDASE-RELATED"/>
    <property type="match status" value="1"/>
</dbReference>
<dbReference type="SUPFAM" id="SSF46626">
    <property type="entry name" value="Cytochrome c"/>
    <property type="match status" value="1"/>
</dbReference>
<dbReference type="GO" id="GO:0004130">
    <property type="term" value="F:cytochrome-c peroxidase activity"/>
    <property type="evidence" value="ECO:0007669"/>
    <property type="project" value="TreeGrafter"/>
</dbReference>
<dbReference type="AlphaFoldDB" id="M5R795"/>
<evidence type="ECO:0000259" key="6">
    <source>
        <dbReference type="PROSITE" id="PS51007"/>
    </source>
</evidence>
<keyword evidence="3 4" id="KW-0408">Iron</keyword>
<dbReference type="EMBL" id="ANOG01001109">
    <property type="protein sequence ID" value="EMI15348.1"/>
    <property type="molecule type" value="Genomic_DNA"/>
</dbReference>
<accession>M5R795</accession>
<evidence type="ECO:0000256" key="1">
    <source>
        <dbReference type="ARBA" id="ARBA00022617"/>
    </source>
</evidence>
<evidence type="ECO:0000313" key="8">
    <source>
        <dbReference type="Proteomes" id="UP000011991"/>
    </source>
</evidence>
<dbReference type="PANTHER" id="PTHR30600:SF4">
    <property type="entry name" value="CYTOCHROME C DOMAIN-CONTAINING PROTEIN"/>
    <property type="match status" value="1"/>
</dbReference>
<keyword evidence="8" id="KW-1185">Reference proteome</keyword>
<dbReference type="Pfam" id="PF06537">
    <property type="entry name" value="DHOR"/>
    <property type="match status" value="1"/>
</dbReference>
<keyword evidence="1 4" id="KW-0349">Heme</keyword>
<dbReference type="GO" id="GO:0020037">
    <property type="term" value="F:heme binding"/>
    <property type="evidence" value="ECO:0007669"/>
    <property type="project" value="InterPro"/>
</dbReference>
<dbReference type="PATRIC" id="fig|1265738.3.peg.7720"/>
<feature type="region of interest" description="Disordered" evidence="5">
    <location>
        <begin position="452"/>
        <end position="472"/>
    </location>
</feature>
<evidence type="ECO:0000256" key="4">
    <source>
        <dbReference type="PROSITE-ProRule" id="PRU00433"/>
    </source>
</evidence>
<protein>
    <submittedName>
        <fullName evidence="7">Secreted protein containing DUF1111</fullName>
    </submittedName>
</protein>
<name>M5R795_9BACT</name>
<evidence type="ECO:0000256" key="5">
    <source>
        <dbReference type="SAM" id="MobiDB-lite"/>
    </source>
</evidence>
<evidence type="ECO:0000256" key="3">
    <source>
        <dbReference type="ARBA" id="ARBA00023004"/>
    </source>
</evidence>
<dbReference type="GO" id="GO:0046872">
    <property type="term" value="F:metal ion binding"/>
    <property type="evidence" value="ECO:0007669"/>
    <property type="project" value="UniProtKB-KW"/>
</dbReference>
<reference evidence="7 8" key="1">
    <citation type="journal article" date="2013" name="Mar. Genomics">
        <title>Expression of sulfatases in Rhodopirellula baltica and the diversity of sulfatases in the genus Rhodopirellula.</title>
        <authorList>
            <person name="Wegner C.E."/>
            <person name="Richter-Heitmann T."/>
            <person name="Klindworth A."/>
            <person name="Klockow C."/>
            <person name="Richter M."/>
            <person name="Achstetter T."/>
            <person name="Glockner F.O."/>
            <person name="Harder J."/>
        </authorList>
    </citation>
    <scope>NUCLEOTIDE SEQUENCE [LARGE SCALE GENOMIC DNA]</scope>
    <source>
        <strain evidence="7 8">SM1</strain>
    </source>
</reference>
<dbReference type="InterPro" id="IPR051395">
    <property type="entry name" value="Cytochrome_c_Peroxidase/MauG"/>
</dbReference>
<dbReference type="PROSITE" id="PS51007">
    <property type="entry name" value="CYTC"/>
    <property type="match status" value="1"/>
</dbReference>
<sequence>MEIATPLFRFSFRILPRERLMAVMHRCGLAALLILTLINTQYANAQDAKAGRELFEREWEFVDRARTADAFDSMRRMPQRRDRGHGQRIGRGPRSESRDNGQALASIRPSDGLELQSDGLGPLYNAVSCAACHPGGGASGVDHNVTWITIDPRSPYFDPPTDRRGRGAPRSSVMDLFPALVSGNTLSSGTVVHDRSTRPGYDTLRQRLSVGVVNGLQPQWFSPQERTIDAIARQPVVAGRYGTLDYYLSQRNSPPLYGMGEIERISINRLKAISLSQQRSSAGRISGRVAGKYGWRGQINTLADFVAAACATELGLNVAGAAQQADDPADPHYQSFAADISTTQLADLTSYVADLPAPSKPLLSLDERKRVRRGKLVFNSIGCAACHIADLPPARDIFSDLLLHDMGAELQDPFPAAAQQLTSMNAAAPYQNRYGGGETSAYGNAAALNRTGYPSSRSGGRGTQGRSAPRVVSSYDPAEAPRAIAMDYPPQPQFPRGEVDEADIQGRHRFSWDVLQREWKTPPLWGVADSAPYLHDGRAATLTEAIQWHGGEAEASKQAFIKLKEEQRELLLTFLKSLKSPIN</sequence>
<dbReference type="Proteomes" id="UP000011991">
    <property type="component" value="Unassembled WGS sequence"/>
</dbReference>
<proteinExistence type="predicted"/>
<gene>
    <name evidence="7" type="ORF">RMSM_07730</name>
</gene>
<feature type="compositionally biased region" description="Basic and acidic residues" evidence="5">
    <location>
        <begin position="74"/>
        <end position="85"/>
    </location>
</feature>
<feature type="region of interest" description="Disordered" evidence="5">
    <location>
        <begin position="74"/>
        <end position="102"/>
    </location>
</feature>
<comment type="caution">
    <text evidence="7">The sequence shown here is derived from an EMBL/GenBank/DDBJ whole genome shotgun (WGS) entry which is preliminary data.</text>
</comment>
<dbReference type="GO" id="GO:0009055">
    <property type="term" value="F:electron transfer activity"/>
    <property type="evidence" value="ECO:0007669"/>
    <property type="project" value="InterPro"/>
</dbReference>
<evidence type="ECO:0000313" key="7">
    <source>
        <dbReference type="EMBL" id="EMI15348.1"/>
    </source>
</evidence>
<dbReference type="Gene3D" id="1.10.760.10">
    <property type="entry name" value="Cytochrome c-like domain"/>
    <property type="match status" value="1"/>
</dbReference>
<dbReference type="InterPro" id="IPR009056">
    <property type="entry name" value="Cyt_c-like_dom"/>
</dbReference>
<dbReference type="InterPro" id="IPR036909">
    <property type="entry name" value="Cyt_c-like_dom_sf"/>
</dbReference>
<evidence type="ECO:0000256" key="2">
    <source>
        <dbReference type="ARBA" id="ARBA00022723"/>
    </source>
</evidence>
<keyword evidence="2 4" id="KW-0479">Metal-binding</keyword>
<dbReference type="InterPro" id="IPR010538">
    <property type="entry name" value="DHOR"/>
</dbReference>
<organism evidence="7 8">
    <name type="scientific">Rhodopirellula maiorica SM1</name>
    <dbReference type="NCBI Taxonomy" id="1265738"/>
    <lineage>
        <taxon>Bacteria</taxon>
        <taxon>Pseudomonadati</taxon>
        <taxon>Planctomycetota</taxon>
        <taxon>Planctomycetia</taxon>
        <taxon>Pirellulales</taxon>
        <taxon>Pirellulaceae</taxon>
        <taxon>Novipirellula</taxon>
    </lineage>
</organism>
<feature type="domain" description="Cytochrome c" evidence="6">
    <location>
        <begin position="369"/>
        <end position="579"/>
    </location>
</feature>